<evidence type="ECO:0000256" key="1">
    <source>
        <dbReference type="SAM" id="MobiDB-lite"/>
    </source>
</evidence>
<protein>
    <submittedName>
        <fullName evidence="2">Uncharacterized protein</fullName>
    </submittedName>
</protein>
<dbReference type="EMBL" id="CP024700">
    <property type="protein sequence ID" value="ATV61788.1"/>
    <property type="molecule type" value="Genomic_DNA"/>
</dbReference>
<reference evidence="2 3" key="1">
    <citation type="submission" date="2017-11" db="EMBL/GenBank/DDBJ databases">
        <title>Genome sequencing of Fusobacterium periodonticum KCOM 1263.</title>
        <authorList>
            <person name="Kook J.-K."/>
            <person name="Park S.-N."/>
            <person name="Lim Y.K."/>
        </authorList>
    </citation>
    <scope>NUCLEOTIDE SEQUENCE [LARGE SCALE GENOMIC DNA]</scope>
    <source>
        <strain evidence="2 3">KCOM 1263</strain>
    </source>
</reference>
<dbReference type="AlphaFoldDB" id="A0AAD0ALK6"/>
<accession>A0AAD0ALK6</accession>
<sequence length="74" mass="8616">MKIKFERIYGENRIGDVVEFEKGEELNYILTTNTASIIEDDNFENNEILETEKEEKETSENNSEVAKNGKTKKK</sequence>
<feature type="compositionally biased region" description="Basic and acidic residues" evidence="1">
    <location>
        <begin position="50"/>
        <end position="59"/>
    </location>
</feature>
<feature type="region of interest" description="Disordered" evidence="1">
    <location>
        <begin position="50"/>
        <end position="74"/>
    </location>
</feature>
<dbReference type="Proteomes" id="UP000228552">
    <property type="component" value="Chromosome"/>
</dbReference>
<dbReference type="RefSeq" id="WP_099987727.1">
    <property type="nucleotide sequence ID" value="NZ_CP024700.1"/>
</dbReference>
<keyword evidence="3" id="KW-1185">Reference proteome</keyword>
<proteinExistence type="predicted"/>
<name>A0AAD0ALK6_9FUSO</name>
<gene>
    <name evidence="2" type="ORF">CTM74_08095</name>
</gene>
<evidence type="ECO:0000313" key="2">
    <source>
        <dbReference type="EMBL" id="ATV61788.1"/>
    </source>
</evidence>
<organism evidence="2 3">
    <name type="scientific">Fusobacterium pseudoperiodonticum</name>
    <dbReference type="NCBI Taxonomy" id="2663009"/>
    <lineage>
        <taxon>Bacteria</taxon>
        <taxon>Fusobacteriati</taxon>
        <taxon>Fusobacteriota</taxon>
        <taxon>Fusobacteriia</taxon>
        <taxon>Fusobacteriales</taxon>
        <taxon>Fusobacteriaceae</taxon>
        <taxon>Fusobacterium</taxon>
    </lineage>
</organism>
<evidence type="ECO:0000313" key="3">
    <source>
        <dbReference type="Proteomes" id="UP000228552"/>
    </source>
</evidence>